<dbReference type="InterPro" id="IPR058922">
    <property type="entry name" value="WHD_DRP"/>
</dbReference>
<evidence type="ECO:0000259" key="10">
    <source>
        <dbReference type="Pfam" id="PF23598"/>
    </source>
</evidence>
<keyword evidence="4" id="KW-0547">Nucleotide-binding</keyword>
<dbReference type="InterPro" id="IPR038005">
    <property type="entry name" value="RX-like_CC"/>
</dbReference>
<feature type="domain" description="Disease resistance protein winged helix" evidence="9">
    <location>
        <begin position="437"/>
        <end position="508"/>
    </location>
</feature>
<evidence type="ECO:0000256" key="5">
    <source>
        <dbReference type="ARBA" id="ARBA00022821"/>
    </source>
</evidence>
<dbReference type="FunFam" id="1.10.10.10:FF:000322">
    <property type="entry name" value="Probable disease resistance protein At1g63360"/>
    <property type="match status" value="1"/>
</dbReference>
<name>A0A4S4EED5_CAMSN</name>
<dbReference type="GO" id="GO:0005524">
    <property type="term" value="F:ATP binding"/>
    <property type="evidence" value="ECO:0007669"/>
    <property type="project" value="UniProtKB-KW"/>
</dbReference>
<proteinExistence type="inferred from homology"/>
<dbReference type="InterPro" id="IPR042197">
    <property type="entry name" value="Apaf_helical"/>
</dbReference>
<dbReference type="InterPro" id="IPR036388">
    <property type="entry name" value="WH-like_DNA-bd_sf"/>
</dbReference>
<dbReference type="Pfam" id="PF23598">
    <property type="entry name" value="LRR_14"/>
    <property type="match status" value="1"/>
</dbReference>
<evidence type="ECO:0000313" key="11">
    <source>
        <dbReference type="EMBL" id="THG14244.1"/>
    </source>
</evidence>
<dbReference type="GO" id="GO:0051607">
    <property type="term" value="P:defense response to virus"/>
    <property type="evidence" value="ECO:0007669"/>
    <property type="project" value="UniProtKB-ARBA"/>
</dbReference>
<evidence type="ECO:0000256" key="2">
    <source>
        <dbReference type="ARBA" id="ARBA00022614"/>
    </source>
</evidence>
<keyword evidence="12" id="KW-1185">Reference proteome</keyword>
<reference evidence="11 12" key="1">
    <citation type="journal article" date="2018" name="Proc. Natl. Acad. Sci. U.S.A.">
        <title>Draft genome sequence of Camellia sinensis var. sinensis provides insights into the evolution of the tea genome and tea quality.</title>
        <authorList>
            <person name="Wei C."/>
            <person name="Yang H."/>
            <person name="Wang S."/>
            <person name="Zhao J."/>
            <person name="Liu C."/>
            <person name="Gao L."/>
            <person name="Xia E."/>
            <person name="Lu Y."/>
            <person name="Tai Y."/>
            <person name="She G."/>
            <person name="Sun J."/>
            <person name="Cao H."/>
            <person name="Tong W."/>
            <person name="Gao Q."/>
            <person name="Li Y."/>
            <person name="Deng W."/>
            <person name="Jiang X."/>
            <person name="Wang W."/>
            <person name="Chen Q."/>
            <person name="Zhang S."/>
            <person name="Li H."/>
            <person name="Wu J."/>
            <person name="Wang P."/>
            <person name="Li P."/>
            <person name="Shi C."/>
            <person name="Zheng F."/>
            <person name="Jian J."/>
            <person name="Huang B."/>
            <person name="Shan D."/>
            <person name="Shi M."/>
            <person name="Fang C."/>
            <person name="Yue Y."/>
            <person name="Li F."/>
            <person name="Li D."/>
            <person name="Wei S."/>
            <person name="Han B."/>
            <person name="Jiang C."/>
            <person name="Yin Y."/>
            <person name="Xia T."/>
            <person name="Zhang Z."/>
            <person name="Bennetzen J.L."/>
            <person name="Zhao S."/>
            <person name="Wan X."/>
        </authorList>
    </citation>
    <scope>NUCLEOTIDE SEQUENCE [LARGE SCALE GENOMIC DNA]</scope>
    <source>
        <strain evidence="12">cv. Shuchazao</strain>
        <tissue evidence="11">Leaf</tissue>
    </source>
</reference>
<keyword evidence="5" id="KW-0611">Plant defense</keyword>
<dbReference type="GO" id="GO:0098542">
    <property type="term" value="P:defense response to other organism"/>
    <property type="evidence" value="ECO:0007669"/>
    <property type="project" value="TreeGrafter"/>
</dbReference>
<evidence type="ECO:0000259" key="9">
    <source>
        <dbReference type="Pfam" id="PF23559"/>
    </source>
</evidence>
<evidence type="ECO:0000313" key="12">
    <source>
        <dbReference type="Proteomes" id="UP000306102"/>
    </source>
</evidence>
<keyword evidence="3" id="KW-0677">Repeat</keyword>
<dbReference type="EMBL" id="SDRB02005489">
    <property type="protein sequence ID" value="THG14244.1"/>
    <property type="molecule type" value="Genomic_DNA"/>
</dbReference>
<dbReference type="InterPro" id="IPR041118">
    <property type="entry name" value="Rx_N"/>
</dbReference>
<feature type="domain" description="Disease resistance N-terminal" evidence="8">
    <location>
        <begin position="6"/>
        <end position="93"/>
    </location>
</feature>
<dbReference type="AlphaFoldDB" id="A0A4S4EED5"/>
<comment type="caution">
    <text evidence="11">The sequence shown here is derived from an EMBL/GenBank/DDBJ whole genome shotgun (WGS) entry which is preliminary data.</text>
</comment>
<evidence type="ECO:0000259" key="8">
    <source>
        <dbReference type="Pfam" id="PF18052"/>
    </source>
</evidence>
<dbReference type="Gene3D" id="1.20.5.4130">
    <property type="match status" value="1"/>
</dbReference>
<evidence type="ECO:0000256" key="4">
    <source>
        <dbReference type="ARBA" id="ARBA00022741"/>
    </source>
</evidence>
<evidence type="ECO:0000256" key="3">
    <source>
        <dbReference type="ARBA" id="ARBA00022737"/>
    </source>
</evidence>
<dbReference type="GO" id="GO:0043531">
    <property type="term" value="F:ADP binding"/>
    <property type="evidence" value="ECO:0007669"/>
    <property type="project" value="InterPro"/>
</dbReference>
<dbReference type="Pfam" id="PF18052">
    <property type="entry name" value="Rx_N"/>
    <property type="match status" value="1"/>
</dbReference>
<dbReference type="FunFam" id="3.40.50.300:FF:001091">
    <property type="entry name" value="Probable disease resistance protein At1g61300"/>
    <property type="match status" value="1"/>
</dbReference>
<dbReference type="InterPro" id="IPR044974">
    <property type="entry name" value="Disease_R_plants"/>
</dbReference>
<dbReference type="Gene3D" id="1.10.8.430">
    <property type="entry name" value="Helical domain of apoptotic protease-activating factors"/>
    <property type="match status" value="1"/>
</dbReference>
<evidence type="ECO:0000259" key="7">
    <source>
        <dbReference type="Pfam" id="PF00931"/>
    </source>
</evidence>
<organism evidence="11 12">
    <name type="scientific">Camellia sinensis var. sinensis</name>
    <name type="common">China tea</name>
    <dbReference type="NCBI Taxonomy" id="542762"/>
    <lineage>
        <taxon>Eukaryota</taxon>
        <taxon>Viridiplantae</taxon>
        <taxon>Streptophyta</taxon>
        <taxon>Embryophyta</taxon>
        <taxon>Tracheophyta</taxon>
        <taxon>Spermatophyta</taxon>
        <taxon>Magnoliopsida</taxon>
        <taxon>eudicotyledons</taxon>
        <taxon>Gunneridae</taxon>
        <taxon>Pentapetalae</taxon>
        <taxon>asterids</taxon>
        <taxon>Ericales</taxon>
        <taxon>Theaceae</taxon>
        <taxon>Camellia</taxon>
    </lineage>
</organism>
<dbReference type="InterPro" id="IPR027417">
    <property type="entry name" value="P-loop_NTPase"/>
</dbReference>
<evidence type="ECO:0008006" key="13">
    <source>
        <dbReference type="Google" id="ProtNLM"/>
    </source>
</evidence>
<gene>
    <name evidence="11" type="ORF">TEA_009227</name>
</gene>
<dbReference type="Gene3D" id="1.10.10.10">
    <property type="entry name" value="Winged helix-like DNA-binding domain superfamily/Winged helix DNA-binding domain"/>
    <property type="match status" value="1"/>
</dbReference>
<evidence type="ECO:0000256" key="6">
    <source>
        <dbReference type="ARBA" id="ARBA00022840"/>
    </source>
</evidence>
<dbReference type="Gene3D" id="3.80.10.10">
    <property type="entry name" value="Ribonuclease Inhibitor"/>
    <property type="match status" value="1"/>
</dbReference>
<dbReference type="InterPro" id="IPR002182">
    <property type="entry name" value="NB-ARC"/>
</dbReference>
<dbReference type="Gene3D" id="3.40.50.300">
    <property type="entry name" value="P-loop containing nucleotide triphosphate hydrolases"/>
    <property type="match status" value="1"/>
</dbReference>
<dbReference type="InterPro" id="IPR055414">
    <property type="entry name" value="LRR_R13L4/SHOC2-like"/>
</dbReference>
<dbReference type="Pfam" id="PF23559">
    <property type="entry name" value="WHD_DRP"/>
    <property type="match status" value="1"/>
</dbReference>
<keyword evidence="2" id="KW-0433">Leucine-rich repeat</keyword>
<sequence length="932" mass="106654">MAESAVIHLLANFAPFLQQEANLLTGVREEIQYIRDEFDCMTAFLRVADAMEENNPELKVWVKQVREAAYDIGDVLELYLLRLGHRHGAGFRGFLRKVSCFIKTLKARHQIASEVQRMKSRVIDISKGHQRYHDRYGMLEQGSSSRSTSLNTACHDYRGDALLLHESELVGIDKPKSQLIRWLVHKDPRLKVLSVSGMGGLGKTTLVKKVFDDAVVKNHFQSHVWITVSESFKIELLLKGIIKQLFDEIRQPVPQGMDNMDTNSLKGIINAFLQQKRYVLVFDDVWDIHAWQSFRYVFPIGNCGSRVVLTTRNADLASFASKEYHGNVYNLEPLCRKKSWTLFCRKTFMENSCPSHLKRLSKAILNRCEGLPLAIVAISGLLSTKDKSSVDEWDKIYRSLGAELQGNDKLLSMNKILSLSYIDLPYYLKSCFLYLSVFPEDCFIDHWRLIRLWVAEGFVEMKVGMTKEEVAEGYLNELINRSLVQVAKRRRDRRVAAYRIHDLWREIIVSKSGEQNIVTLVGEHSRAWPEKVRRLSINNHWENTQQSKRFTRLRSLLMFSATDSLSTLSILASSNDGLRLLTVLDLRGALLETFPNEVLKLLQLRYLSLRGTKVKIIPKSIGKLQNLETLDLKQTYVTELPDDILKLQRLRHILLYRYIIADVPSYPFGHQCGFKAPTEIGRLSSLQKLCSIETNHDNGTILIGEVGNLTQLRKLQIESLRNEDGRVLCSSLEKLSNLRSLIVRATEEDEIIDLDSLSSPPQLLRMLCLEGSLHKVPHWIPSLHSLESIVLRWSKLRDADPLESLQDLPNLVELQLLQTYEGAELCFKAGGFQRLVLLDLHGLKGLRWVKVEAGSMPHLERLTIVECELVGELPFGIEHLTNLKSLNLNNMSDGLISSLNRDLERGNNWKIAHIQKVWIGDTKLGYFKGHYL</sequence>
<dbReference type="Proteomes" id="UP000306102">
    <property type="component" value="Unassembled WGS sequence"/>
</dbReference>
<dbReference type="PANTHER" id="PTHR23155:SF1205">
    <property type="entry name" value="DISEASE RESISTANCE PROTEIN RPM1"/>
    <property type="match status" value="1"/>
</dbReference>
<keyword evidence="6" id="KW-0067">ATP-binding</keyword>
<comment type="similarity">
    <text evidence="1">Belongs to the disease resistance NB-LRR family.</text>
</comment>
<dbReference type="SUPFAM" id="SSF52540">
    <property type="entry name" value="P-loop containing nucleoside triphosphate hydrolases"/>
    <property type="match status" value="1"/>
</dbReference>
<evidence type="ECO:0000256" key="1">
    <source>
        <dbReference type="ARBA" id="ARBA00008894"/>
    </source>
</evidence>
<dbReference type="SUPFAM" id="SSF52058">
    <property type="entry name" value="L domain-like"/>
    <property type="match status" value="1"/>
</dbReference>
<dbReference type="PANTHER" id="PTHR23155">
    <property type="entry name" value="DISEASE RESISTANCE PROTEIN RP"/>
    <property type="match status" value="1"/>
</dbReference>
<dbReference type="PRINTS" id="PR00364">
    <property type="entry name" value="DISEASERSIST"/>
</dbReference>
<protein>
    <recommendedName>
        <fullName evidence="13">Disease resistance protein RPM1-like</fullName>
    </recommendedName>
</protein>
<dbReference type="CDD" id="cd14798">
    <property type="entry name" value="RX-CC_like"/>
    <property type="match status" value="1"/>
</dbReference>
<feature type="domain" description="Disease resistance R13L4/SHOC-2-like LRR" evidence="10">
    <location>
        <begin position="553"/>
        <end position="889"/>
    </location>
</feature>
<accession>A0A4S4EED5</accession>
<dbReference type="InterPro" id="IPR032675">
    <property type="entry name" value="LRR_dom_sf"/>
</dbReference>
<feature type="domain" description="NB-ARC" evidence="7">
    <location>
        <begin position="173"/>
        <end position="352"/>
    </location>
</feature>
<dbReference type="Pfam" id="PF00931">
    <property type="entry name" value="NB-ARC"/>
    <property type="match status" value="1"/>
</dbReference>